<keyword evidence="2" id="KW-0472">Membrane</keyword>
<keyword evidence="2" id="KW-1133">Transmembrane helix</keyword>
<evidence type="ECO:0000259" key="3">
    <source>
        <dbReference type="Pfam" id="PF26413"/>
    </source>
</evidence>
<feature type="transmembrane region" description="Helical" evidence="2">
    <location>
        <begin position="169"/>
        <end position="187"/>
    </location>
</feature>
<comment type="caution">
    <text evidence="5">The sequence shown here is derived from an EMBL/GenBank/DDBJ whole genome shotgun (WGS) entry which is preliminary data.</text>
</comment>
<organism evidence="5 6">
    <name type="scientific">Halogranum salarium B-1</name>
    <dbReference type="NCBI Taxonomy" id="1210908"/>
    <lineage>
        <taxon>Archaea</taxon>
        <taxon>Methanobacteriati</taxon>
        <taxon>Methanobacteriota</taxon>
        <taxon>Stenosarchaea group</taxon>
        <taxon>Halobacteria</taxon>
        <taxon>Halobacteriales</taxon>
        <taxon>Haloferacaceae</taxon>
    </lineage>
</organism>
<evidence type="ECO:0000256" key="1">
    <source>
        <dbReference type="SAM" id="MobiDB-lite"/>
    </source>
</evidence>
<sequence length="303" mass="33520">MSPGVCVSTAGSSERRVRRRGDSHTHTTQMSRWLVPRSMRPSRATYCRGCGDFLPLDAAYCPACGTAVSQRGTVRTPDVLFQRRIEYYLARGWKIEHEFDERVVLVNRGFGSLVPHIALVFFTQGIGNLVYAWYCYGPGAPRRELRADGTDQSLGDTGGRFSGVDLPTVAGLGVGMVALPLVLWLFLVGYTNVLVVALLVTTLVLLGVTLWNRTSNTKSPTTFGRKRSLTERPIGDVPEACSDCGEVILDGVERSFATRTYVAGMPVKTHESGTNRYCRHCVTDSRRTAQTSDYEREKDREIA</sequence>
<dbReference type="eggNOG" id="arCOG09569">
    <property type="taxonomic scope" value="Archaea"/>
</dbReference>
<proteinExistence type="predicted"/>
<feature type="region of interest" description="Disordered" evidence="1">
    <location>
        <begin position="1"/>
        <end position="28"/>
    </location>
</feature>
<evidence type="ECO:0000313" key="6">
    <source>
        <dbReference type="Proteomes" id="UP000007813"/>
    </source>
</evidence>
<evidence type="ECO:0000256" key="2">
    <source>
        <dbReference type="SAM" id="Phobius"/>
    </source>
</evidence>
<name>J3JHQ2_9EURY</name>
<feature type="transmembrane region" description="Helical" evidence="2">
    <location>
        <begin position="193"/>
        <end position="211"/>
    </location>
</feature>
<evidence type="ECO:0000259" key="4">
    <source>
        <dbReference type="Pfam" id="PF26438"/>
    </source>
</evidence>
<dbReference type="AlphaFoldDB" id="J3JHQ2"/>
<evidence type="ECO:0000313" key="5">
    <source>
        <dbReference type="EMBL" id="EJN61194.1"/>
    </source>
</evidence>
<dbReference type="Pfam" id="PF26413">
    <property type="entry name" value="DUF8108"/>
    <property type="match status" value="1"/>
</dbReference>
<keyword evidence="2" id="KW-0812">Transmembrane</keyword>
<protein>
    <recommendedName>
        <fullName evidence="7">Zinc-ribbon domain-containing protein</fullName>
    </recommendedName>
</protein>
<feature type="domain" description="DUF8108" evidence="4">
    <location>
        <begin position="81"/>
        <end position="145"/>
    </location>
</feature>
<dbReference type="Pfam" id="PF26438">
    <property type="entry name" value="DUF8108_N"/>
    <property type="match status" value="1"/>
</dbReference>
<feature type="domain" description="DUF8108" evidence="3">
    <location>
        <begin position="216"/>
        <end position="282"/>
    </location>
</feature>
<accession>J3JHQ2</accession>
<feature type="transmembrane region" description="Helical" evidence="2">
    <location>
        <begin position="113"/>
        <end position="136"/>
    </location>
</feature>
<dbReference type="EMBL" id="ALJD01000002">
    <property type="protein sequence ID" value="EJN61194.1"/>
    <property type="molecule type" value="Genomic_DNA"/>
</dbReference>
<gene>
    <name evidence="5" type="ORF">HSB1_02350</name>
</gene>
<dbReference type="Proteomes" id="UP000007813">
    <property type="component" value="Unassembled WGS sequence"/>
</dbReference>
<reference evidence="5 6" key="1">
    <citation type="journal article" date="2012" name="J. Bacteriol.">
        <title>Draft Genome Sequence of the Extremely Halophilic Archaeon Halogranum salarium B-1T.</title>
        <authorList>
            <person name="Kim K.K."/>
            <person name="Lee K.C."/>
            <person name="Lee J.S."/>
        </authorList>
    </citation>
    <scope>NUCLEOTIDE SEQUENCE [LARGE SCALE GENOMIC DNA]</scope>
    <source>
        <strain evidence="5 6">B-1</strain>
    </source>
</reference>
<dbReference type="InterPro" id="IPR058421">
    <property type="entry name" value="DUF8108_C"/>
</dbReference>
<dbReference type="InterPro" id="IPR058962">
    <property type="entry name" value="DUF8108_N"/>
</dbReference>
<evidence type="ECO:0008006" key="7">
    <source>
        <dbReference type="Google" id="ProtNLM"/>
    </source>
</evidence>